<gene>
    <name evidence="1" type="ORF">HOP60_13755</name>
</gene>
<keyword evidence="2" id="KW-1185">Reference proteome</keyword>
<name>A0ABS9B793_9GAMM</name>
<evidence type="ECO:0000313" key="1">
    <source>
        <dbReference type="EMBL" id="MCE8047787.1"/>
    </source>
</evidence>
<accession>A0ABS9B793</accession>
<evidence type="ECO:0000313" key="2">
    <source>
        <dbReference type="Proteomes" id="UP001320154"/>
    </source>
</evidence>
<sequence length="93" mass="10200">MTVKQVSEAELLAQVGRCMFGERVVIEREGKRFSARIQHVGATGVKVVPETTLLEHDGAPGDINGVTVAYADIQEVEVDGITYRLEEEWQGGK</sequence>
<dbReference type="EMBL" id="JABFTQ010000008">
    <property type="protein sequence ID" value="MCE8047787.1"/>
    <property type="molecule type" value="Genomic_DNA"/>
</dbReference>
<reference evidence="1 2" key="1">
    <citation type="journal article" date="2021" name="Front. Microbiol.">
        <title>Aerobic Denitrification and Heterotrophic Sulfur Oxidation in the Genus Halomonas Revealed by Six Novel Species Characterizations and Genome-Based Analysis.</title>
        <authorList>
            <person name="Wang L."/>
            <person name="Shao Z."/>
        </authorList>
    </citation>
    <scope>NUCLEOTIDE SEQUENCE [LARGE SCALE GENOMIC DNA]</scope>
    <source>
        <strain evidence="1 2">MCCC 1A05748</strain>
    </source>
</reference>
<dbReference type="Proteomes" id="UP001320154">
    <property type="component" value="Unassembled WGS sequence"/>
</dbReference>
<comment type="caution">
    <text evidence="1">The sequence shown here is derived from an EMBL/GenBank/DDBJ whole genome shotgun (WGS) entry which is preliminary data.</text>
</comment>
<protein>
    <submittedName>
        <fullName evidence="1">Uncharacterized protein</fullName>
    </submittedName>
</protein>
<proteinExistence type="predicted"/>
<organism evidence="1 2">
    <name type="scientific">Billgrantia desiderata</name>
    <dbReference type="NCBI Taxonomy" id="52021"/>
    <lineage>
        <taxon>Bacteria</taxon>
        <taxon>Pseudomonadati</taxon>
        <taxon>Pseudomonadota</taxon>
        <taxon>Gammaproteobacteria</taxon>
        <taxon>Oceanospirillales</taxon>
        <taxon>Halomonadaceae</taxon>
        <taxon>Billgrantia</taxon>
    </lineage>
</organism>
<dbReference type="RefSeq" id="WP_086508394.1">
    <property type="nucleotide sequence ID" value="NZ_JABFTQ010000008.1"/>
</dbReference>